<dbReference type="GO" id="GO:0004588">
    <property type="term" value="F:orotate phosphoribosyltransferase activity"/>
    <property type="evidence" value="ECO:0007669"/>
    <property type="project" value="UniProtKB-UniRule"/>
</dbReference>
<evidence type="ECO:0000313" key="9">
    <source>
        <dbReference type="EMBL" id="EEG78194.1"/>
    </source>
</evidence>
<dbReference type="InterPro" id="IPR023031">
    <property type="entry name" value="OPRT"/>
</dbReference>
<dbReference type="Proteomes" id="UP000006443">
    <property type="component" value="Unassembled WGS sequence"/>
</dbReference>
<keyword evidence="4 7" id="KW-0808">Transferase</keyword>
<keyword evidence="6 7" id="KW-0665">Pyrimidine biosynthesis</keyword>
<feature type="binding site" evidence="7">
    <location>
        <position position="120"/>
    </location>
    <ligand>
        <name>orotate</name>
        <dbReference type="ChEBI" id="CHEBI:30839"/>
    </ligand>
</feature>
<comment type="subunit">
    <text evidence="7">Homodimer.</text>
</comment>
<protein>
    <recommendedName>
        <fullName evidence="2 7">Orotate phosphoribosyltransferase</fullName>
        <shortName evidence="7">OPRT</shortName>
        <shortName evidence="7">OPRTase</shortName>
        <ecNumber evidence="2 7">2.4.2.10</ecNumber>
    </recommendedName>
</protein>
<accession>C0GF12</accession>
<dbReference type="OrthoDB" id="9783570at2"/>
<dbReference type="UniPathway" id="UPA00070">
    <property type="reaction ID" value="UER00119"/>
</dbReference>
<dbReference type="GO" id="GO:0044205">
    <property type="term" value="P:'de novo' UMP biosynthetic process"/>
    <property type="evidence" value="ECO:0007669"/>
    <property type="project" value="UniProtKB-UniRule"/>
</dbReference>
<dbReference type="CDD" id="cd06223">
    <property type="entry name" value="PRTases_typeI"/>
    <property type="match status" value="1"/>
</dbReference>
<feature type="domain" description="Phosphoribosyltransferase" evidence="8">
    <location>
        <begin position="41"/>
        <end position="153"/>
    </location>
</feature>
<dbReference type="NCBIfam" id="TIGR01367">
    <property type="entry name" value="pyrE_Therm"/>
    <property type="match status" value="1"/>
</dbReference>
<dbReference type="eggNOG" id="COG0461">
    <property type="taxonomic scope" value="Bacteria"/>
</dbReference>
<keyword evidence="3 7" id="KW-0328">Glycosyltransferase</keyword>
<dbReference type="InterPro" id="IPR029057">
    <property type="entry name" value="PRTase-like"/>
</dbReference>
<dbReference type="EC" id="2.4.2.10" evidence="2 7"/>
<dbReference type="GO" id="GO:0000287">
    <property type="term" value="F:magnesium ion binding"/>
    <property type="evidence" value="ECO:0007669"/>
    <property type="project" value="UniProtKB-UniRule"/>
</dbReference>
<name>C0GF12_DETAL</name>
<dbReference type="InterPro" id="IPR000836">
    <property type="entry name" value="PRTase_dom"/>
</dbReference>
<dbReference type="GO" id="GO:0019856">
    <property type="term" value="P:pyrimidine nucleobase biosynthetic process"/>
    <property type="evidence" value="ECO:0007669"/>
    <property type="project" value="InterPro"/>
</dbReference>
<dbReference type="PANTHER" id="PTHR19278:SF9">
    <property type="entry name" value="URIDINE 5'-MONOPHOSPHATE SYNTHASE"/>
    <property type="match status" value="1"/>
</dbReference>
<evidence type="ECO:0000256" key="6">
    <source>
        <dbReference type="ARBA" id="ARBA00022975"/>
    </source>
</evidence>
<evidence type="ECO:0000256" key="1">
    <source>
        <dbReference type="ARBA" id="ARBA00004889"/>
    </source>
</evidence>
<evidence type="ECO:0000256" key="5">
    <source>
        <dbReference type="ARBA" id="ARBA00022842"/>
    </source>
</evidence>
<evidence type="ECO:0000313" key="10">
    <source>
        <dbReference type="Proteomes" id="UP000006443"/>
    </source>
</evidence>
<comment type="similarity">
    <text evidence="7">Belongs to the purine/pyrimidine phosphoribosyltransferase family. PyrE subfamily.</text>
</comment>
<evidence type="ECO:0000256" key="4">
    <source>
        <dbReference type="ARBA" id="ARBA00022679"/>
    </source>
</evidence>
<dbReference type="HAMAP" id="MF_01208">
    <property type="entry name" value="PyrE"/>
    <property type="match status" value="1"/>
</dbReference>
<comment type="function">
    <text evidence="7">Catalyzes the transfer of a ribosyl phosphate group from 5-phosphoribose 1-diphosphate to orotate, leading to the formation of orotidine monophosphate (OMP).</text>
</comment>
<dbReference type="EMBL" id="ACJM01000004">
    <property type="protein sequence ID" value="EEG78194.1"/>
    <property type="molecule type" value="Genomic_DNA"/>
</dbReference>
<organism evidence="9 10">
    <name type="scientific">Dethiobacter alkaliphilus AHT 1</name>
    <dbReference type="NCBI Taxonomy" id="555088"/>
    <lineage>
        <taxon>Bacteria</taxon>
        <taxon>Bacillati</taxon>
        <taxon>Bacillota</taxon>
        <taxon>Dethiobacteria</taxon>
        <taxon>Dethiobacterales</taxon>
        <taxon>Dethiobacteraceae</taxon>
        <taxon>Dethiobacter</taxon>
    </lineage>
</organism>
<reference evidence="9 10" key="1">
    <citation type="submission" date="2009-02" db="EMBL/GenBank/DDBJ databases">
        <title>Sequencing of the draft genome and assembly of Dethiobacter alkaliphilus AHT 1.</title>
        <authorList>
            <consortium name="US DOE Joint Genome Institute (JGI-PGF)"/>
            <person name="Lucas S."/>
            <person name="Copeland A."/>
            <person name="Lapidus A."/>
            <person name="Glavina del Rio T."/>
            <person name="Dalin E."/>
            <person name="Tice H."/>
            <person name="Bruce D."/>
            <person name="Goodwin L."/>
            <person name="Pitluck S."/>
            <person name="Larimer F."/>
            <person name="Land M.L."/>
            <person name="Hauser L."/>
            <person name="Muyzer G."/>
        </authorList>
    </citation>
    <scope>NUCLEOTIDE SEQUENCE [LARGE SCALE GENOMIC DNA]</scope>
    <source>
        <strain evidence="9 10">AHT 1</strain>
    </source>
</reference>
<keyword evidence="5 7" id="KW-0460">Magnesium</keyword>
<evidence type="ECO:0000256" key="2">
    <source>
        <dbReference type="ARBA" id="ARBA00011971"/>
    </source>
</evidence>
<comment type="caution">
    <text evidence="9">The sequence shown here is derived from an EMBL/GenBank/DDBJ whole genome shotgun (WGS) entry which is preliminary data.</text>
</comment>
<dbReference type="Pfam" id="PF00156">
    <property type="entry name" value="Pribosyltran"/>
    <property type="match status" value="1"/>
</dbReference>
<evidence type="ECO:0000256" key="3">
    <source>
        <dbReference type="ARBA" id="ARBA00022676"/>
    </source>
</evidence>
<dbReference type="SUPFAM" id="SSF53271">
    <property type="entry name" value="PRTase-like"/>
    <property type="match status" value="1"/>
</dbReference>
<comment type="catalytic activity">
    <reaction evidence="7">
        <text>orotidine 5'-phosphate + diphosphate = orotate + 5-phospho-alpha-D-ribose 1-diphosphate</text>
        <dbReference type="Rhea" id="RHEA:10380"/>
        <dbReference type="ChEBI" id="CHEBI:30839"/>
        <dbReference type="ChEBI" id="CHEBI:33019"/>
        <dbReference type="ChEBI" id="CHEBI:57538"/>
        <dbReference type="ChEBI" id="CHEBI:58017"/>
        <dbReference type="EC" id="2.4.2.10"/>
    </reaction>
</comment>
<dbReference type="STRING" id="555088.DealDRAFT_1071"/>
<comment type="cofactor">
    <cofactor evidence="7">
        <name>Mg(2+)</name>
        <dbReference type="ChEBI" id="CHEBI:18420"/>
    </cofactor>
</comment>
<feature type="binding site" evidence="7">
    <location>
        <position position="148"/>
    </location>
    <ligand>
        <name>orotate</name>
        <dbReference type="ChEBI" id="CHEBI:30839"/>
    </ligand>
</feature>
<dbReference type="AlphaFoldDB" id="C0GF12"/>
<comment type="pathway">
    <text evidence="1 7">Pyrimidine metabolism; UMP biosynthesis via de novo pathway; UMP from orotate: step 1/2.</text>
</comment>
<dbReference type="PANTHER" id="PTHR19278">
    <property type="entry name" value="OROTATE PHOSPHORIBOSYLTRANSFERASE"/>
    <property type="match status" value="1"/>
</dbReference>
<evidence type="ECO:0000256" key="7">
    <source>
        <dbReference type="HAMAP-Rule" id="MF_01208"/>
    </source>
</evidence>
<dbReference type="InterPro" id="IPR006273">
    <property type="entry name" value="Orotate_PRibTrfase_bac"/>
</dbReference>
<dbReference type="Gene3D" id="3.40.50.2020">
    <property type="match status" value="1"/>
</dbReference>
<dbReference type="RefSeq" id="WP_008515553.1">
    <property type="nucleotide sequence ID" value="NZ_ACJM01000004.1"/>
</dbReference>
<feature type="binding site" description="in other chain" evidence="7">
    <location>
        <begin position="116"/>
        <end position="124"/>
    </location>
    <ligand>
        <name>5-phospho-alpha-D-ribose 1-diphosphate</name>
        <dbReference type="ChEBI" id="CHEBI:58017"/>
        <note>ligand shared between dimeric partners</note>
    </ligand>
</feature>
<gene>
    <name evidence="7" type="primary">pyrE</name>
    <name evidence="9" type="ORF">DealDRAFT_1071</name>
</gene>
<evidence type="ECO:0000259" key="8">
    <source>
        <dbReference type="Pfam" id="PF00156"/>
    </source>
</evidence>
<proteinExistence type="inferred from homology"/>
<comment type="caution">
    <text evidence="7">Lacks conserved residue(s) required for the propagation of feature annotation.</text>
</comment>
<keyword evidence="10" id="KW-1185">Reference proteome</keyword>
<sequence length="191" mass="20820">MLTRERVLEIFKKADVLLEGHFQLTSGRHSNRYLQCARVFQYPEFAQELCAALAKQFEDKDVDVVVGPALGGVVMAYETARAMKTRGLFVERDKEGTMTLRRGFVIQPGERVLVVEDVVTTGGSVREAIEVIKDLGGEVIGVGSIVDRSAGQADFGVPYASLIQVAVESFDPTDCPLCKEGTPAVKPGSRK</sequence>